<evidence type="ECO:0000256" key="3">
    <source>
        <dbReference type="ARBA" id="ARBA00022679"/>
    </source>
</evidence>
<dbReference type="PANTHER" id="PTHR33571">
    <property type="entry name" value="SSL8005 PROTEIN"/>
    <property type="match status" value="1"/>
</dbReference>
<dbReference type="AlphaFoldDB" id="A0AAV3XTE2"/>
<dbReference type="InterPro" id="IPR043519">
    <property type="entry name" value="NT_sf"/>
</dbReference>
<dbReference type="InterPro" id="IPR052038">
    <property type="entry name" value="Type-VII_TA_antitoxin"/>
</dbReference>
<keyword evidence="12" id="KW-1185">Reference proteome</keyword>
<evidence type="ECO:0000256" key="1">
    <source>
        <dbReference type="ARBA" id="ARBA00001946"/>
    </source>
</evidence>
<evidence type="ECO:0000256" key="6">
    <source>
        <dbReference type="ARBA" id="ARBA00022741"/>
    </source>
</evidence>
<keyword evidence="6" id="KW-0547">Nucleotide-binding</keyword>
<proteinExistence type="inferred from homology"/>
<dbReference type="EMBL" id="BLAY01000214">
    <property type="protein sequence ID" value="GET43317.1"/>
    <property type="molecule type" value="Genomic_DNA"/>
</dbReference>
<sequence length="99" mass="11529">MMSAEIQTIVERRLGVSPQTIAEFCQRWHIIEFAVFGSVLRSYFRPDSDIDVLVTFAPEAKRGWTETLQMQEELKAMFAREVSRQPWKKARTGCDAKLY</sequence>
<accession>A0AAV3XTE2</accession>
<dbReference type="GO" id="GO:0046872">
    <property type="term" value="F:metal ion binding"/>
    <property type="evidence" value="ECO:0007669"/>
    <property type="project" value="UniProtKB-KW"/>
</dbReference>
<evidence type="ECO:0000259" key="10">
    <source>
        <dbReference type="Pfam" id="PF01909"/>
    </source>
</evidence>
<dbReference type="SUPFAM" id="SSF81301">
    <property type="entry name" value="Nucleotidyltransferase"/>
    <property type="match status" value="1"/>
</dbReference>
<dbReference type="RefSeq" id="WP_226592016.1">
    <property type="nucleotide sequence ID" value="NZ_BLAY01000214.1"/>
</dbReference>
<evidence type="ECO:0000256" key="7">
    <source>
        <dbReference type="ARBA" id="ARBA00022840"/>
    </source>
</evidence>
<dbReference type="GO" id="GO:0016779">
    <property type="term" value="F:nucleotidyltransferase activity"/>
    <property type="evidence" value="ECO:0007669"/>
    <property type="project" value="UniProtKB-KW"/>
</dbReference>
<dbReference type="Proteomes" id="UP001050975">
    <property type="component" value="Unassembled WGS sequence"/>
</dbReference>
<evidence type="ECO:0000256" key="8">
    <source>
        <dbReference type="ARBA" id="ARBA00022842"/>
    </source>
</evidence>
<name>A0AAV3XTE2_9CYAN</name>
<keyword evidence="7" id="KW-0067">ATP-binding</keyword>
<comment type="similarity">
    <text evidence="9">Belongs to the MntA antitoxin family.</text>
</comment>
<evidence type="ECO:0000313" key="12">
    <source>
        <dbReference type="Proteomes" id="UP001050975"/>
    </source>
</evidence>
<comment type="cofactor">
    <cofactor evidence="1">
        <name>Mg(2+)</name>
        <dbReference type="ChEBI" id="CHEBI:18420"/>
    </cofactor>
</comment>
<reference evidence="11" key="1">
    <citation type="submission" date="2019-10" db="EMBL/GenBank/DDBJ databases">
        <title>Draft genome sequece of Microseira wollei NIES-4236.</title>
        <authorList>
            <person name="Yamaguchi H."/>
            <person name="Suzuki S."/>
            <person name="Kawachi M."/>
        </authorList>
    </citation>
    <scope>NUCLEOTIDE SEQUENCE</scope>
    <source>
        <strain evidence="11">NIES-4236</strain>
    </source>
</reference>
<dbReference type="Gene3D" id="3.30.460.10">
    <property type="entry name" value="Beta Polymerase, domain 2"/>
    <property type="match status" value="1"/>
</dbReference>
<keyword evidence="3" id="KW-0808">Transferase</keyword>
<keyword evidence="2" id="KW-1277">Toxin-antitoxin system</keyword>
<evidence type="ECO:0000256" key="9">
    <source>
        <dbReference type="ARBA" id="ARBA00038276"/>
    </source>
</evidence>
<evidence type="ECO:0000256" key="5">
    <source>
        <dbReference type="ARBA" id="ARBA00022723"/>
    </source>
</evidence>
<protein>
    <submittedName>
        <fullName evidence="11">DNA polymerase beta domain protein region</fullName>
    </submittedName>
</protein>
<dbReference type="CDD" id="cd05403">
    <property type="entry name" value="NT_KNTase_like"/>
    <property type="match status" value="1"/>
</dbReference>
<keyword evidence="4" id="KW-0548">Nucleotidyltransferase</keyword>
<dbReference type="Pfam" id="PF01909">
    <property type="entry name" value="NTP_transf_2"/>
    <property type="match status" value="1"/>
</dbReference>
<dbReference type="PANTHER" id="PTHR33571:SF12">
    <property type="entry name" value="BSL3053 PROTEIN"/>
    <property type="match status" value="1"/>
</dbReference>
<evidence type="ECO:0000256" key="2">
    <source>
        <dbReference type="ARBA" id="ARBA00022649"/>
    </source>
</evidence>
<evidence type="ECO:0000256" key="4">
    <source>
        <dbReference type="ARBA" id="ARBA00022695"/>
    </source>
</evidence>
<dbReference type="GO" id="GO:0005524">
    <property type="term" value="F:ATP binding"/>
    <property type="evidence" value="ECO:0007669"/>
    <property type="project" value="UniProtKB-KW"/>
</dbReference>
<keyword evidence="5" id="KW-0479">Metal-binding</keyword>
<comment type="caution">
    <text evidence="11">The sequence shown here is derived from an EMBL/GenBank/DDBJ whole genome shotgun (WGS) entry which is preliminary data.</text>
</comment>
<keyword evidence="8" id="KW-0460">Magnesium</keyword>
<dbReference type="InterPro" id="IPR002934">
    <property type="entry name" value="Polymerase_NTP_transf_dom"/>
</dbReference>
<feature type="domain" description="Polymerase nucleotidyl transferase" evidence="10">
    <location>
        <begin position="21"/>
        <end position="88"/>
    </location>
</feature>
<evidence type="ECO:0000313" key="11">
    <source>
        <dbReference type="EMBL" id="GET43317.1"/>
    </source>
</evidence>
<organism evidence="11 12">
    <name type="scientific">Microseira wollei NIES-4236</name>
    <dbReference type="NCBI Taxonomy" id="2530354"/>
    <lineage>
        <taxon>Bacteria</taxon>
        <taxon>Bacillati</taxon>
        <taxon>Cyanobacteriota</taxon>
        <taxon>Cyanophyceae</taxon>
        <taxon>Oscillatoriophycideae</taxon>
        <taxon>Aerosakkonematales</taxon>
        <taxon>Aerosakkonemataceae</taxon>
        <taxon>Microseira</taxon>
    </lineage>
</organism>
<gene>
    <name evidence="11" type="ORF">MiSe_81390</name>
</gene>